<comment type="caution">
    <text evidence="3">The sequence shown here is derived from an EMBL/GenBank/DDBJ whole genome shotgun (WGS) entry which is preliminary data.</text>
</comment>
<name>A0A0F9S3N3_9ZZZZ</name>
<dbReference type="InterPro" id="IPR016181">
    <property type="entry name" value="Acyl_CoA_acyltransferase"/>
</dbReference>
<dbReference type="AlphaFoldDB" id="A0A0F9S3N3"/>
<reference evidence="3" key="1">
    <citation type="journal article" date="2015" name="Nature">
        <title>Complex archaea that bridge the gap between prokaryotes and eukaryotes.</title>
        <authorList>
            <person name="Spang A."/>
            <person name="Saw J.H."/>
            <person name="Jorgensen S.L."/>
            <person name="Zaremba-Niedzwiedzka K."/>
            <person name="Martijn J."/>
            <person name="Lind A.E."/>
            <person name="van Eijk R."/>
            <person name="Schleper C."/>
            <person name="Guy L."/>
            <person name="Ettema T.J."/>
        </authorList>
    </citation>
    <scope>NUCLEOTIDE SEQUENCE</scope>
</reference>
<keyword evidence="1" id="KW-1133">Transmembrane helix</keyword>
<dbReference type="EMBL" id="LAZR01000650">
    <property type="protein sequence ID" value="KKN61684.1"/>
    <property type="molecule type" value="Genomic_DNA"/>
</dbReference>
<accession>A0A0F9S3N3</accession>
<dbReference type="InterPro" id="IPR000182">
    <property type="entry name" value="GNAT_dom"/>
</dbReference>
<dbReference type="Gene3D" id="3.40.630.30">
    <property type="match status" value="1"/>
</dbReference>
<organism evidence="3">
    <name type="scientific">marine sediment metagenome</name>
    <dbReference type="NCBI Taxonomy" id="412755"/>
    <lineage>
        <taxon>unclassified sequences</taxon>
        <taxon>metagenomes</taxon>
        <taxon>ecological metagenomes</taxon>
    </lineage>
</organism>
<feature type="transmembrane region" description="Helical" evidence="1">
    <location>
        <begin position="150"/>
        <end position="174"/>
    </location>
</feature>
<evidence type="ECO:0000256" key="1">
    <source>
        <dbReference type="SAM" id="Phobius"/>
    </source>
</evidence>
<dbReference type="PROSITE" id="PS51186">
    <property type="entry name" value="GNAT"/>
    <property type="match status" value="1"/>
</dbReference>
<keyword evidence="1" id="KW-0472">Membrane</keyword>
<dbReference type="Pfam" id="PF00583">
    <property type="entry name" value="Acetyltransf_1"/>
    <property type="match status" value="1"/>
</dbReference>
<sequence>MNFKAKRFKEIAKEKWQIENLQFMHEKDPFEICLDCDFPNIGKLSIVPFSKKYFKQFGQFYDGCDPNWDLSAKSRSLSDQHDTNMDTLYDIEKRVTSKQDARHIIITQDHVIGYLNMEELDLIKSGKKNYFGEDKHAMIDIAISDRFHGIGLGSFSILFLKLVAAIAGVSLYLVTDDENMRAMQFYSKNGFQKAVPGEIFIPENLMDKPWYILKDNESFIYKKK</sequence>
<evidence type="ECO:0000313" key="3">
    <source>
        <dbReference type="EMBL" id="KKN61684.1"/>
    </source>
</evidence>
<evidence type="ECO:0000259" key="2">
    <source>
        <dbReference type="PROSITE" id="PS51186"/>
    </source>
</evidence>
<gene>
    <name evidence="3" type="ORF">LCGC14_0519590</name>
</gene>
<feature type="domain" description="N-acetyltransferase" evidence="2">
    <location>
        <begin position="44"/>
        <end position="211"/>
    </location>
</feature>
<dbReference type="SUPFAM" id="SSF55729">
    <property type="entry name" value="Acyl-CoA N-acyltransferases (Nat)"/>
    <property type="match status" value="1"/>
</dbReference>
<keyword evidence="1" id="KW-0812">Transmembrane</keyword>
<proteinExistence type="predicted"/>
<dbReference type="GO" id="GO:0016747">
    <property type="term" value="F:acyltransferase activity, transferring groups other than amino-acyl groups"/>
    <property type="evidence" value="ECO:0007669"/>
    <property type="project" value="InterPro"/>
</dbReference>
<protein>
    <recommendedName>
        <fullName evidence="2">N-acetyltransferase domain-containing protein</fullName>
    </recommendedName>
</protein>